<reference evidence="3" key="1">
    <citation type="journal article" date="2018" name="J. Proteomics">
        <title>Exploring the molecular complexity of Triatoma dimidiata sialome.</title>
        <authorList>
            <person name="Santiago P.B."/>
            <person name="de Araujo C.N."/>
            <person name="Charneau S."/>
            <person name="Bastos I.M.D."/>
            <person name="Assumpcao T.C.F."/>
            <person name="Queiroz R.M.L."/>
            <person name="Praca Y.R."/>
            <person name="Cordeiro T.M."/>
            <person name="Garcia C.H.S."/>
            <person name="da Silva I.G."/>
            <person name="Raiol T."/>
            <person name="Motta F.N."/>
            <person name="de Araujo Oliveira J.V."/>
            <person name="de Sousa M.V."/>
            <person name="Ribeiro J.M.C."/>
            <person name="de Santana J.M."/>
        </authorList>
    </citation>
    <scope>NUCLEOTIDE SEQUENCE</scope>
    <source>
        <strain evidence="3">Santander</strain>
        <tissue evidence="3">Salivary glands</tissue>
    </source>
</reference>
<dbReference type="Pfam" id="PF00651">
    <property type="entry name" value="BTB"/>
    <property type="match status" value="1"/>
</dbReference>
<dbReference type="SUPFAM" id="SSF54695">
    <property type="entry name" value="POZ domain"/>
    <property type="match status" value="1"/>
</dbReference>
<dbReference type="InterPro" id="IPR000210">
    <property type="entry name" value="BTB/POZ_dom"/>
</dbReference>
<accession>A0A0V0GBX2</accession>
<dbReference type="SMART" id="SM00225">
    <property type="entry name" value="BTB"/>
    <property type="match status" value="1"/>
</dbReference>
<dbReference type="InterPro" id="IPR000408">
    <property type="entry name" value="Reg_chr_condens"/>
</dbReference>
<sequence>SNVIGLASGISHAVALDAEGVVYSWGSNNFGQLGNNNFEDNFIPTKVDIPEKIIQICCGYYCTLALDENNNVWFWGRLSDLSITYQNIQIPILVMTGRLVVYISCGGHHAAMLTEYGMLYMWGENDSSQIGLPDNINALYLQPISGLPTDIKKVVCGGSSTACLTSDGKVFCWGWLFNKETFIPEEIPLSGKAVDICANGENDIFTATLENNEVYFWGDDVSVSEQYPMISNFKCHCDVFENKKTPPVVHRLEDISKTISKNLFSDNDTLSQKVVKLFNRKEYSDLKIKLKNEELYAHKLILALHSKSLADFILNKLEGKKIIDFSENNALSTRAYIKYLYTNELEDIELSNIPELYKAADKDGKTELKACLLKKWTDNMNEDSIISMFDSARMMESEELAEACKPLLIPYLSKIIPTELSYGLTFENIQDCIELALKLTKIAKKRE</sequence>
<dbReference type="Pfam" id="PF00415">
    <property type="entry name" value="RCC1"/>
    <property type="match status" value="1"/>
</dbReference>
<protein>
    <submittedName>
        <fullName evidence="3">Putative alpha-tubulin suppressor</fullName>
    </submittedName>
</protein>
<feature type="domain" description="BTB" evidence="2">
    <location>
        <begin position="284"/>
        <end position="349"/>
    </location>
</feature>
<evidence type="ECO:0000313" key="3">
    <source>
        <dbReference type="EMBL" id="JAP05272.1"/>
    </source>
</evidence>
<dbReference type="Gene3D" id="2.130.10.30">
    <property type="entry name" value="Regulator of chromosome condensation 1/beta-lactamase-inhibitor protein II"/>
    <property type="match status" value="1"/>
</dbReference>
<dbReference type="InterPro" id="IPR051553">
    <property type="entry name" value="Ran_GTPase-activating"/>
</dbReference>
<organism evidence="3">
    <name type="scientific">Triatoma dimidiata</name>
    <name type="common">Kissing bug</name>
    <name type="synonym">Meccus dimidiatus</name>
    <dbReference type="NCBI Taxonomy" id="72491"/>
    <lineage>
        <taxon>Eukaryota</taxon>
        <taxon>Metazoa</taxon>
        <taxon>Ecdysozoa</taxon>
        <taxon>Arthropoda</taxon>
        <taxon>Hexapoda</taxon>
        <taxon>Insecta</taxon>
        <taxon>Pterygota</taxon>
        <taxon>Neoptera</taxon>
        <taxon>Paraneoptera</taxon>
        <taxon>Hemiptera</taxon>
        <taxon>Heteroptera</taxon>
        <taxon>Panheteroptera</taxon>
        <taxon>Cimicomorpha</taxon>
        <taxon>Reduviidae</taxon>
        <taxon>Triatominae</taxon>
        <taxon>Triatoma</taxon>
    </lineage>
</organism>
<dbReference type="CDD" id="cd18186">
    <property type="entry name" value="BTB_POZ_ZBTB_KLHL-like"/>
    <property type="match status" value="1"/>
</dbReference>
<dbReference type="PRINTS" id="PR00633">
    <property type="entry name" value="RCCNDNSATION"/>
</dbReference>
<dbReference type="PANTHER" id="PTHR45982:SF1">
    <property type="entry name" value="REGULATOR OF CHROMOSOME CONDENSATION"/>
    <property type="match status" value="1"/>
</dbReference>
<dbReference type="SUPFAM" id="SSF50985">
    <property type="entry name" value="RCC1/BLIP-II"/>
    <property type="match status" value="1"/>
</dbReference>
<feature type="repeat" description="RCC1" evidence="1">
    <location>
        <begin position="117"/>
        <end position="167"/>
    </location>
</feature>
<dbReference type="PROSITE" id="PS00626">
    <property type="entry name" value="RCC1_2"/>
    <property type="match status" value="2"/>
</dbReference>
<evidence type="ECO:0000259" key="2">
    <source>
        <dbReference type="PROSITE" id="PS50097"/>
    </source>
</evidence>
<dbReference type="InterPro" id="IPR009091">
    <property type="entry name" value="RCC1/BLIP-II"/>
</dbReference>
<dbReference type="AlphaFoldDB" id="A0A0V0GBX2"/>
<dbReference type="PROSITE" id="PS50012">
    <property type="entry name" value="RCC1_3"/>
    <property type="match status" value="3"/>
</dbReference>
<feature type="repeat" description="RCC1" evidence="1">
    <location>
        <begin position="20"/>
        <end position="69"/>
    </location>
</feature>
<dbReference type="PANTHER" id="PTHR45982">
    <property type="entry name" value="REGULATOR OF CHROMOSOME CONDENSATION"/>
    <property type="match status" value="1"/>
</dbReference>
<dbReference type="Pfam" id="PF13540">
    <property type="entry name" value="RCC1_2"/>
    <property type="match status" value="2"/>
</dbReference>
<evidence type="ECO:0000256" key="1">
    <source>
        <dbReference type="PROSITE-ProRule" id="PRU00235"/>
    </source>
</evidence>
<dbReference type="Gene3D" id="3.30.710.10">
    <property type="entry name" value="Potassium Channel Kv1.1, Chain A"/>
    <property type="match status" value="1"/>
</dbReference>
<feature type="repeat" description="RCC1" evidence="1">
    <location>
        <begin position="70"/>
        <end position="116"/>
    </location>
</feature>
<dbReference type="InterPro" id="IPR011333">
    <property type="entry name" value="SKP1/BTB/POZ_sf"/>
</dbReference>
<dbReference type="EMBL" id="GECL01000852">
    <property type="protein sequence ID" value="JAP05272.1"/>
    <property type="molecule type" value="Transcribed_RNA"/>
</dbReference>
<proteinExistence type="predicted"/>
<name>A0A0V0GBX2_TRIDM</name>
<dbReference type="PROSITE" id="PS50097">
    <property type="entry name" value="BTB"/>
    <property type="match status" value="1"/>
</dbReference>
<feature type="non-terminal residue" evidence="3">
    <location>
        <position position="1"/>
    </location>
</feature>